<accession>A0AAU1ZWI9</accession>
<feature type="signal peptide" evidence="2">
    <location>
        <begin position="1"/>
        <end position="30"/>
    </location>
</feature>
<sequence>MPVLAARPRRLALACAMISVVALGTVSATAATATGTTGTTATGSGSTGTPGPTTPEPPRGGEAFGLKYEPTDNAPDDVNEANDDFAACMRDEGQTRFPSFHAVKDDDGEIRLQAKLGGERGDRNRTDLDAFRKALKKCAPIMEKTGITFPDEDEFPGSPDHDLPGPPDCGAITRTDHAGTQAS</sequence>
<evidence type="ECO:0000256" key="2">
    <source>
        <dbReference type="SAM" id="SignalP"/>
    </source>
</evidence>
<organism evidence="3">
    <name type="scientific">Streptomyces sp. NBC_00093</name>
    <dbReference type="NCBI Taxonomy" id="2975649"/>
    <lineage>
        <taxon>Bacteria</taxon>
        <taxon>Bacillati</taxon>
        <taxon>Actinomycetota</taxon>
        <taxon>Actinomycetes</taxon>
        <taxon>Kitasatosporales</taxon>
        <taxon>Streptomycetaceae</taxon>
        <taxon>Streptomyces</taxon>
    </lineage>
</organism>
<proteinExistence type="predicted"/>
<dbReference type="AlphaFoldDB" id="A0AAU1ZWI9"/>
<protein>
    <recommendedName>
        <fullName evidence="4">Secreted protein</fullName>
    </recommendedName>
</protein>
<evidence type="ECO:0000256" key="1">
    <source>
        <dbReference type="SAM" id="MobiDB-lite"/>
    </source>
</evidence>
<keyword evidence="2" id="KW-0732">Signal</keyword>
<gene>
    <name evidence="3" type="ORF">OHA22_11595</name>
</gene>
<reference evidence="3" key="1">
    <citation type="submission" date="2022-10" db="EMBL/GenBank/DDBJ databases">
        <title>The complete genomes of actinobacterial strains from the NBC collection.</title>
        <authorList>
            <person name="Joergensen T.S."/>
            <person name="Alvarez Arevalo M."/>
            <person name="Sterndorff E.B."/>
            <person name="Faurdal D."/>
            <person name="Vuksanovic O."/>
            <person name="Mourched A.-S."/>
            <person name="Charusanti P."/>
            <person name="Shaw S."/>
            <person name="Blin K."/>
            <person name="Weber T."/>
        </authorList>
    </citation>
    <scope>NUCLEOTIDE SEQUENCE</scope>
    <source>
        <strain evidence="3">NBC_00093</strain>
    </source>
</reference>
<feature type="chain" id="PRO_5043636878" description="Secreted protein" evidence="2">
    <location>
        <begin position="31"/>
        <end position="183"/>
    </location>
</feature>
<evidence type="ECO:0000313" key="3">
    <source>
        <dbReference type="EMBL" id="WTT16129.1"/>
    </source>
</evidence>
<feature type="compositionally biased region" description="Low complexity" evidence="1">
    <location>
        <begin position="35"/>
        <end position="51"/>
    </location>
</feature>
<dbReference type="EMBL" id="CP108222">
    <property type="protein sequence ID" value="WTT16129.1"/>
    <property type="molecule type" value="Genomic_DNA"/>
</dbReference>
<feature type="region of interest" description="Disordered" evidence="1">
    <location>
        <begin position="35"/>
        <end position="64"/>
    </location>
</feature>
<name>A0AAU1ZWI9_9ACTN</name>
<feature type="region of interest" description="Disordered" evidence="1">
    <location>
        <begin position="145"/>
        <end position="183"/>
    </location>
</feature>
<evidence type="ECO:0008006" key="4">
    <source>
        <dbReference type="Google" id="ProtNLM"/>
    </source>
</evidence>